<dbReference type="AlphaFoldDB" id="A0A845AAE2"/>
<evidence type="ECO:0000256" key="1">
    <source>
        <dbReference type="SAM" id="SignalP"/>
    </source>
</evidence>
<dbReference type="RefSeq" id="WP_160751668.1">
    <property type="nucleotide sequence ID" value="NZ_WTYA01000001.1"/>
</dbReference>
<dbReference type="Proteomes" id="UP000439780">
    <property type="component" value="Unassembled WGS sequence"/>
</dbReference>
<reference evidence="2 3" key="1">
    <citation type="submission" date="2019-12" db="EMBL/GenBank/DDBJ databases">
        <title>Genomic-based taxomic classification of the family Erythrobacteraceae.</title>
        <authorList>
            <person name="Xu L."/>
        </authorList>
    </citation>
    <scope>NUCLEOTIDE SEQUENCE [LARGE SCALE GENOMIC DNA]</scope>
    <source>
        <strain evidence="2 3">KEMB 9005-328</strain>
    </source>
</reference>
<organism evidence="2 3">
    <name type="scientific">Qipengyuania algicida</name>
    <dbReference type="NCBI Taxonomy" id="1836209"/>
    <lineage>
        <taxon>Bacteria</taxon>
        <taxon>Pseudomonadati</taxon>
        <taxon>Pseudomonadota</taxon>
        <taxon>Alphaproteobacteria</taxon>
        <taxon>Sphingomonadales</taxon>
        <taxon>Erythrobacteraceae</taxon>
        <taxon>Qipengyuania</taxon>
    </lineage>
</organism>
<gene>
    <name evidence="2" type="ORF">GRI58_00875</name>
</gene>
<accession>A0A845AAE2</accession>
<protein>
    <recommendedName>
        <fullName evidence="4">Invasion associated locus B family protein</fullName>
    </recommendedName>
</protein>
<evidence type="ECO:0008006" key="4">
    <source>
        <dbReference type="Google" id="ProtNLM"/>
    </source>
</evidence>
<feature type="signal peptide" evidence="1">
    <location>
        <begin position="1"/>
        <end position="22"/>
    </location>
</feature>
<keyword evidence="3" id="KW-1185">Reference proteome</keyword>
<sequence length="166" mass="17734">MAKSAAFWGAVAIACMAAPAFARDSLGVFETWAAFRDPAVPRCYAISMPSPAKHASETQPFVTIGTWPKKNVRGQVHFRLARKVQSGRSITLKLGGRYFALVGSGVDAWSQDQRSNAAILAAMRSQPVMTVFATDSAGKRYWDNYALTGAASAMDAASVGCSNHSQ</sequence>
<proteinExistence type="predicted"/>
<name>A0A845AAE2_9SPHN</name>
<dbReference type="OrthoDB" id="7426653at2"/>
<evidence type="ECO:0000313" key="2">
    <source>
        <dbReference type="EMBL" id="MXP27372.1"/>
    </source>
</evidence>
<dbReference type="PROSITE" id="PS51257">
    <property type="entry name" value="PROKAR_LIPOPROTEIN"/>
    <property type="match status" value="1"/>
</dbReference>
<evidence type="ECO:0000313" key="3">
    <source>
        <dbReference type="Proteomes" id="UP000439780"/>
    </source>
</evidence>
<comment type="caution">
    <text evidence="2">The sequence shown here is derived from an EMBL/GenBank/DDBJ whole genome shotgun (WGS) entry which is preliminary data.</text>
</comment>
<keyword evidence="1" id="KW-0732">Signal</keyword>
<feature type="chain" id="PRO_5032937914" description="Invasion associated locus B family protein" evidence="1">
    <location>
        <begin position="23"/>
        <end position="166"/>
    </location>
</feature>
<dbReference type="EMBL" id="WTYA01000001">
    <property type="protein sequence ID" value="MXP27372.1"/>
    <property type="molecule type" value="Genomic_DNA"/>
</dbReference>